<evidence type="ECO:0008006" key="4">
    <source>
        <dbReference type="Google" id="ProtNLM"/>
    </source>
</evidence>
<organism evidence="2 3">
    <name type="scientific">Stylosanthes scabra</name>
    <dbReference type="NCBI Taxonomy" id="79078"/>
    <lineage>
        <taxon>Eukaryota</taxon>
        <taxon>Viridiplantae</taxon>
        <taxon>Streptophyta</taxon>
        <taxon>Embryophyta</taxon>
        <taxon>Tracheophyta</taxon>
        <taxon>Spermatophyta</taxon>
        <taxon>Magnoliopsida</taxon>
        <taxon>eudicotyledons</taxon>
        <taxon>Gunneridae</taxon>
        <taxon>Pentapetalae</taxon>
        <taxon>rosids</taxon>
        <taxon>fabids</taxon>
        <taxon>Fabales</taxon>
        <taxon>Fabaceae</taxon>
        <taxon>Papilionoideae</taxon>
        <taxon>50 kb inversion clade</taxon>
        <taxon>dalbergioids sensu lato</taxon>
        <taxon>Dalbergieae</taxon>
        <taxon>Pterocarpus clade</taxon>
        <taxon>Stylosanthes</taxon>
    </lineage>
</organism>
<evidence type="ECO:0000313" key="3">
    <source>
        <dbReference type="Proteomes" id="UP001341840"/>
    </source>
</evidence>
<comment type="caution">
    <text evidence="2">The sequence shown here is derived from an EMBL/GenBank/DDBJ whole genome shotgun (WGS) entry which is preliminary data.</text>
</comment>
<reference evidence="2 3" key="1">
    <citation type="journal article" date="2023" name="Plants (Basel)">
        <title>Bridging the Gap: Combining Genomics and Transcriptomics Approaches to Understand Stylosanthes scabra, an Orphan Legume from the Brazilian Caatinga.</title>
        <authorList>
            <person name="Ferreira-Neto J.R.C."/>
            <person name="da Silva M.D."/>
            <person name="Binneck E."/>
            <person name="de Melo N.F."/>
            <person name="da Silva R.H."/>
            <person name="de Melo A.L.T.M."/>
            <person name="Pandolfi V."/>
            <person name="Bustamante F.O."/>
            <person name="Brasileiro-Vidal A.C."/>
            <person name="Benko-Iseppon A.M."/>
        </authorList>
    </citation>
    <scope>NUCLEOTIDE SEQUENCE [LARGE SCALE GENOMIC DNA]</scope>
    <source>
        <tissue evidence="2">Leaves</tissue>
    </source>
</reference>
<evidence type="ECO:0000256" key="1">
    <source>
        <dbReference type="SAM" id="MobiDB-lite"/>
    </source>
</evidence>
<keyword evidence="3" id="KW-1185">Reference proteome</keyword>
<sequence>MKSFVGSPRKCFSSSNSDDSFESTKTSKENVEWSTRKKGSSFTSTIHEHVKLGSKMSETSKGKLNLGSNIIQKVLIPIQKIREVNEIQNVNKLKERYIEIVTKDEYEFWCMGFVSLTGLGFSLTVACGKAILHSG</sequence>
<dbReference type="EMBL" id="JASCZI010272830">
    <property type="protein sequence ID" value="MED6223610.1"/>
    <property type="molecule type" value="Genomic_DNA"/>
</dbReference>
<name>A0ABU6ZNQ3_9FABA</name>
<gene>
    <name evidence="2" type="ORF">PIB30_075630</name>
</gene>
<proteinExistence type="predicted"/>
<protein>
    <recommendedName>
        <fullName evidence="4">GRAM domain-containing protein</fullName>
    </recommendedName>
</protein>
<feature type="compositionally biased region" description="Basic and acidic residues" evidence="1">
    <location>
        <begin position="25"/>
        <end position="35"/>
    </location>
</feature>
<accession>A0ABU6ZNQ3</accession>
<dbReference type="PANTHER" id="PTHR31969">
    <property type="entry name" value="GEM-LIKE PROTEIN 2"/>
    <property type="match status" value="1"/>
</dbReference>
<dbReference type="InterPro" id="IPR037848">
    <property type="entry name" value="GEM-like"/>
</dbReference>
<dbReference type="Proteomes" id="UP001341840">
    <property type="component" value="Unassembled WGS sequence"/>
</dbReference>
<evidence type="ECO:0000313" key="2">
    <source>
        <dbReference type="EMBL" id="MED6223610.1"/>
    </source>
</evidence>
<feature type="region of interest" description="Disordered" evidence="1">
    <location>
        <begin position="1"/>
        <end position="38"/>
    </location>
</feature>